<dbReference type="GO" id="GO:0055085">
    <property type="term" value="P:transmembrane transport"/>
    <property type="evidence" value="ECO:0007669"/>
    <property type="project" value="InterPro"/>
</dbReference>
<dbReference type="RefSeq" id="WP_188835322.1">
    <property type="nucleotide sequence ID" value="NZ_BMHI01000001.1"/>
</dbReference>
<evidence type="ECO:0000256" key="2">
    <source>
        <dbReference type="ARBA" id="ARBA00022448"/>
    </source>
</evidence>
<keyword evidence="5 7" id="KW-1133">Transmembrane helix</keyword>
<evidence type="ECO:0000313" key="9">
    <source>
        <dbReference type="EMBL" id="GGB17748.1"/>
    </source>
</evidence>
<dbReference type="CDD" id="cd06261">
    <property type="entry name" value="TM_PBP2"/>
    <property type="match status" value="1"/>
</dbReference>
<dbReference type="Gene3D" id="1.10.3720.10">
    <property type="entry name" value="MetI-like"/>
    <property type="match status" value="1"/>
</dbReference>
<dbReference type="PANTHER" id="PTHR43744:SF12">
    <property type="entry name" value="ABC TRANSPORTER PERMEASE PROTEIN MG189-RELATED"/>
    <property type="match status" value="1"/>
</dbReference>
<feature type="domain" description="ABC transmembrane type-1" evidence="8">
    <location>
        <begin position="80"/>
        <end position="269"/>
    </location>
</feature>
<keyword evidence="6 7" id="KW-0472">Membrane</keyword>
<comment type="subcellular location">
    <subcellularLocation>
        <location evidence="1 7">Cell membrane</location>
        <topology evidence="1 7">Multi-pass membrane protein</topology>
    </subcellularLocation>
</comment>
<proteinExistence type="inferred from homology"/>
<evidence type="ECO:0000256" key="3">
    <source>
        <dbReference type="ARBA" id="ARBA00022475"/>
    </source>
</evidence>
<reference evidence="9" key="2">
    <citation type="submission" date="2020-09" db="EMBL/GenBank/DDBJ databases">
        <authorList>
            <person name="Sun Q."/>
            <person name="Zhou Y."/>
        </authorList>
    </citation>
    <scope>NUCLEOTIDE SEQUENCE</scope>
    <source>
        <strain evidence="9">CGMCC 1.15085</strain>
    </source>
</reference>
<dbReference type="EMBL" id="BMHI01000001">
    <property type="protein sequence ID" value="GGB17748.1"/>
    <property type="molecule type" value="Genomic_DNA"/>
</dbReference>
<feature type="transmembrane region" description="Helical" evidence="7">
    <location>
        <begin position="79"/>
        <end position="103"/>
    </location>
</feature>
<evidence type="ECO:0000256" key="6">
    <source>
        <dbReference type="ARBA" id="ARBA00023136"/>
    </source>
</evidence>
<name>A0A916SV49_9MICO</name>
<feature type="transmembrane region" description="Helical" evidence="7">
    <location>
        <begin position="115"/>
        <end position="139"/>
    </location>
</feature>
<evidence type="ECO:0000256" key="1">
    <source>
        <dbReference type="ARBA" id="ARBA00004651"/>
    </source>
</evidence>
<dbReference type="InterPro" id="IPR000515">
    <property type="entry name" value="MetI-like"/>
</dbReference>
<keyword evidence="2 7" id="KW-0813">Transport</keyword>
<dbReference type="SUPFAM" id="SSF161098">
    <property type="entry name" value="MetI-like"/>
    <property type="match status" value="1"/>
</dbReference>
<protein>
    <submittedName>
        <fullName evidence="9">Sn-glycerol-3-phosphate transport system permease protein UgpE</fullName>
    </submittedName>
</protein>
<comment type="similarity">
    <text evidence="7">Belongs to the binding-protein-dependent transport system permease family.</text>
</comment>
<dbReference type="Pfam" id="PF00528">
    <property type="entry name" value="BPD_transp_1"/>
    <property type="match status" value="1"/>
</dbReference>
<dbReference type="Proteomes" id="UP000636793">
    <property type="component" value="Unassembled WGS sequence"/>
</dbReference>
<dbReference type="PROSITE" id="PS50928">
    <property type="entry name" value="ABC_TM1"/>
    <property type="match status" value="1"/>
</dbReference>
<organism evidence="9 10">
    <name type="scientific">Flexivirga endophytica</name>
    <dbReference type="NCBI Taxonomy" id="1849103"/>
    <lineage>
        <taxon>Bacteria</taxon>
        <taxon>Bacillati</taxon>
        <taxon>Actinomycetota</taxon>
        <taxon>Actinomycetes</taxon>
        <taxon>Micrococcales</taxon>
        <taxon>Dermacoccaceae</taxon>
        <taxon>Flexivirga</taxon>
    </lineage>
</organism>
<dbReference type="InterPro" id="IPR035906">
    <property type="entry name" value="MetI-like_sf"/>
</dbReference>
<feature type="transmembrane region" description="Helical" evidence="7">
    <location>
        <begin position="247"/>
        <end position="268"/>
    </location>
</feature>
<dbReference type="GO" id="GO:0005886">
    <property type="term" value="C:plasma membrane"/>
    <property type="evidence" value="ECO:0007669"/>
    <property type="project" value="UniProtKB-SubCell"/>
</dbReference>
<feature type="transmembrane region" description="Helical" evidence="7">
    <location>
        <begin position="151"/>
        <end position="169"/>
    </location>
</feature>
<accession>A0A916SV49</accession>
<dbReference type="AlphaFoldDB" id="A0A916SV49"/>
<gene>
    <name evidence="9" type="primary">ugpE</name>
    <name evidence="9" type="ORF">GCM10011492_04490</name>
</gene>
<feature type="transmembrane region" description="Helical" evidence="7">
    <location>
        <begin position="21"/>
        <end position="44"/>
    </location>
</feature>
<evidence type="ECO:0000313" key="10">
    <source>
        <dbReference type="Proteomes" id="UP000636793"/>
    </source>
</evidence>
<keyword evidence="10" id="KW-1185">Reference proteome</keyword>
<evidence type="ECO:0000259" key="8">
    <source>
        <dbReference type="PROSITE" id="PS50928"/>
    </source>
</evidence>
<comment type="caution">
    <text evidence="9">The sequence shown here is derived from an EMBL/GenBank/DDBJ whole genome shotgun (WGS) entry which is preliminary data.</text>
</comment>
<dbReference type="PANTHER" id="PTHR43744">
    <property type="entry name" value="ABC TRANSPORTER PERMEASE PROTEIN MG189-RELATED-RELATED"/>
    <property type="match status" value="1"/>
</dbReference>
<sequence length="283" mass="31360">MLADSSSPTTVRRTRRWRNGTTLRAVVAWALALLTFFPIFWLLLTAFKPSGESFSSGMPSHWTWDNLKYVLTEVSFPRYLMNSAIVSVVVTAAALLFHSMAAYALARLRFRGNSLVLGAMVSTMLVSLPVILVPLFLIAKTLGMLDNFAGLIVPMIFNAFGIFLLRQYYLNFPSELEDAAALDGCGYPRLFWHVVLPLSRPALASLSVLFFLANWNAFLWPLVITSNPDLYVVQTGMASLQGQYASAYNYVLAGSLVAVLPTIIVFLLGQRWLVDSMKSSGLK</sequence>
<feature type="transmembrane region" description="Helical" evidence="7">
    <location>
        <begin position="190"/>
        <end position="213"/>
    </location>
</feature>
<reference evidence="9" key="1">
    <citation type="journal article" date="2014" name="Int. J. Syst. Evol. Microbiol.">
        <title>Complete genome sequence of Corynebacterium casei LMG S-19264T (=DSM 44701T), isolated from a smear-ripened cheese.</title>
        <authorList>
            <consortium name="US DOE Joint Genome Institute (JGI-PGF)"/>
            <person name="Walter F."/>
            <person name="Albersmeier A."/>
            <person name="Kalinowski J."/>
            <person name="Ruckert C."/>
        </authorList>
    </citation>
    <scope>NUCLEOTIDE SEQUENCE</scope>
    <source>
        <strain evidence="9">CGMCC 1.15085</strain>
    </source>
</reference>
<keyword evidence="3" id="KW-1003">Cell membrane</keyword>
<evidence type="ECO:0000256" key="7">
    <source>
        <dbReference type="RuleBase" id="RU363032"/>
    </source>
</evidence>
<keyword evidence="4 7" id="KW-0812">Transmembrane</keyword>
<evidence type="ECO:0000256" key="4">
    <source>
        <dbReference type="ARBA" id="ARBA00022692"/>
    </source>
</evidence>
<evidence type="ECO:0000256" key="5">
    <source>
        <dbReference type="ARBA" id="ARBA00022989"/>
    </source>
</evidence>